<gene>
    <name evidence="1" type="ORF">CLTEP_24550</name>
</gene>
<dbReference type="Proteomes" id="UP000075531">
    <property type="component" value="Unassembled WGS sequence"/>
</dbReference>
<evidence type="ECO:0000313" key="1">
    <source>
        <dbReference type="EMBL" id="KYH30933.1"/>
    </source>
</evidence>
<dbReference type="STRING" id="1121338.CLTEP_24550"/>
<reference evidence="1 2" key="1">
    <citation type="submission" date="2016-02" db="EMBL/GenBank/DDBJ databases">
        <title>Genome sequence of Clostridium tepidiprofundi DSM 19306.</title>
        <authorList>
            <person name="Poehlein A."/>
            <person name="Daniel R."/>
        </authorList>
    </citation>
    <scope>NUCLEOTIDE SEQUENCE [LARGE SCALE GENOMIC DNA]</scope>
    <source>
        <strain evidence="1 2">DSM 19306</strain>
    </source>
</reference>
<organism evidence="1 2">
    <name type="scientific">Clostridium tepidiprofundi DSM 19306</name>
    <dbReference type="NCBI Taxonomy" id="1121338"/>
    <lineage>
        <taxon>Bacteria</taxon>
        <taxon>Bacillati</taxon>
        <taxon>Bacillota</taxon>
        <taxon>Clostridia</taxon>
        <taxon>Eubacteriales</taxon>
        <taxon>Clostridiaceae</taxon>
        <taxon>Clostridium</taxon>
    </lineage>
</organism>
<dbReference type="EMBL" id="LTBA01000053">
    <property type="protein sequence ID" value="KYH30933.1"/>
    <property type="molecule type" value="Genomic_DNA"/>
</dbReference>
<dbReference type="AlphaFoldDB" id="A0A151ATL2"/>
<sequence>MAKEKGIKFGRPKVEIDDKLFKKVYTKWKNGKIKAVEAMKELNLSKPTFYRRVKEYEEKS</sequence>
<proteinExistence type="predicted"/>
<protein>
    <submittedName>
        <fullName evidence="1">Uncharacterized protein</fullName>
    </submittedName>
</protein>
<dbReference type="PATRIC" id="fig|1121338.3.peg.2539"/>
<comment type="caution">
    <text evidence="1">The sequence shown here is derived from an EMBL/GenBank/DDBJ whole genome shotgun (WGS) entry which is preliminary data.</text>
</comment>
<keyword evidence="2" id="KW-1185">Reference proteome</keyword>
<evidence type="ECO:0000313" key="2">
    <source>
        <dbReference type="Proteomes" id="UP000075531"/>
    </source>
</evidence>
<accession>A0A151ATL2</accession>
<name>A0A151ATL2_9CLOT</name>